<evidence type="ECO:0000313" key="4">
    <source>
        <dbReference type="EMBL" id="GCD97763.1"/>
    </source>
</evidence>
<evidence type="ECO:0000313" key="5">
    <source>
        <dbReference type="Proteomes" id="UP000286931"/>
    </source>
</evidence>
<evidence type="ECO:0000259" key="2">
    <source>
        <dbReference type="SMART" id="SM00065"/>
    </source>
</evidence>
<dbReference type="Pfam" id="PF07228">
    <property type="entry name" value="SpoIIE"/>
    <property type="match status" value="1"/>
</dbReference>
<accession>A0A401YT22</accession>
<comment type="caution">
    <text evidence="4">The sequence shown here is derived from an EMBL/GenBank/DDBJ whole genome shotgun (WGS) entry which is preliminary data.</text>
</comment>
<feature type="domain" description="GAF" evidence="2">
    <location>
        <begin position="33"/>
        <end position="195"/>
    </location>
</feature>
<feature type="domain" description="PPM-type phosphatase" evidence="3">
    <location>
        <begin position="216"/>
        <end position="435"/>
    </location>
</feature>
<dbReference type="SUPFAM" id="SSF55874">
    <property type="entry name" value="ATPase domain of HSP90 chaperone/DNA topoisomerase II/histidine kinase"/>
    <property type="match status" value="1"/>
</dbReference>
<dbReference type="RefSeq" id="WP_160161574.1">
    <property type="nucleotide sequence ID" value="NZ_BIFH01000025.1"/>
</dbReference>
<dbReference type="SUPFAM" id="SSF55781">
    <property type="entry name" value="GAF domain-like"/>
    <property type="match status" value="1"/>
</dbReference>
<organism evidence="4 5">
    <name type="scientific">Embleya hyalina</name>
    <dbReference type="NCBI Taxonomy" id="516124"/>
    <lineage>
        <taxon>Bacteria</taxon>
        <taxon>Bacillati</taxon>
        <taxon>Actinomycetota</taxon>
        <taxon>Actinomycetes</taxon>
        <taxon>Kitasatosporales</taxon>
        <taxon>Streptomycetaceae</taxon>
        <taxon>Embleya</taxon>
    </lineage>
</organism>
<dbReference type="Gene3D" id="3.30.565.10">
    <property type="entry name" value="Histidine kinase-like ATPase, C-terminal domain"/>
    <property type="match status" value="1"/>
</dbReference>
<keyword evidence="1" id="KW-0378">Hydrolase</keyword>
<dbReference type="InterPro" id="IPR036890">
    <property type="entry name" value="HATPase_C_sf"/>
</dbReference>
<proteinExistence type="predicted"/>
<dbReference type="GO" id="GO:0016791">
    <property type="term" value="F:phosphatase activity"/>
    <property type="evidence" value="ECO:0007669"/>
    <property type="project" value="TreeGrafter"/>
</dbReference>
<dbReference type="EMBL" id="BIFH01000025">
    <property type="protein sequence ID" value="GCD97763.1"/>
    <property type="molecule type" value="Genomic_DNA"/>
</dbReference>
<dbReference type="InterPro" id="IPR003594">
    <property type="entry name" value="HATPase_dom"/>
</dbReference>
<sequence>MGAEDEVARLRLRVRSMYEAAARIGADLDVRRTTQAIVDVIVPTLGRAATVDLYVAVVMGEDSEGVAPAPQGTIARFAVCGDLPEGMITAGERVPSLSTGPYDAALMAGDVVVIEDAWTFMTSRHGVEPTRRMVPDRVSRAIVAPLFARGRLLGVVTVWQDRARDLHPDDVEILHEIASRGGLAVDNARRYTREHATAVGLQRMLLPRGTTDTDAAETAAIYRPAGEGAGVGGEWFDVIPLSSARIGLVVGEAFGRGLVATATMGRVRAAMLTLAHLDLEPEELLTHVDDLVRRLGAEAEPGADPVGATCVYAVYDPVTSRCVLADAGHHAPLLVAPGREPVLIELPPGPPLGVGGIPFETAELELRASSVLVFHGSGFLDRQDDAAGAGLRRLRRSIGRRCRAGRALADVCRDIVDDTAPEGESTDVVLLCARTRSISPASTVRWVFPARAESVPEIRTLVTGQLARWRLDEEVFATELVISELAGNAVRYGGDSMTVRLIRGKDLLVCEVGDGNSTQPRIRRARSTDEGGRGLFLVSQVTERWGCRFGPDGKTIWAEQRLDRRHGSAPG</sequence>
<dbReference type="PANTHER" id="PTHR43156:SF2">
    <property type="entry name" value="STAGE II SPORULATION PROTEIN E"/>
    <property type="match status" value="1"/>
</dbReference>
<dbReference type="InterPro" id="IPR001932">
    <property type="entry name" value="PPM-type_phosphatase-like_dom"/>
</dbReference>
<dbReference type="CDD" id="cd16936">
    <property type="entry name" value="HATPase_RsbW-like"/>
    <property type="match status" value="1"/>
</dbReference>
<dbReference type="Pfam" id="PF13581">
    <property type="entry name" value="HATPase_c_2"/>
    <property type="match status" value="1"/>
</dbReference>
<dbReference type="Gene3D" id="3.30.450.40">
    <property type="match status" value="1"/>
</dbReference>
<dbReference type="Gene3D" id="3.60.40.10">
    <property type="entry name" value="PPM-type phosphatase domain"/>
    <property type="match status" value="1"/>
</dbReference>
<dbReference type="InterPro" id="IPR003018">
    <property type="entry name" value="GAF"/>
</dbReference>
<dbReference type="InterPro" id="IPR052016">
    <property type="entry name" value="Bact_Sigma-Reg"/>
</dbReference>
<dbReference type="PANTHER" id="PTHR43156">
    <property type="entry name" value="STAGE II SPORULATION PROTEIN E-RELATED"/>
    <property type="match status" value="1"/>
</dbReference>
<dbReference type="InterPro" id="IPR036457">
    <property type="entry name" value="PPM-type-like_dom_sf"/>
</dbReference>
<dbReference type="Pfam" id="PF13185">
    <property type="entry name" value="GAF_2"/>
    <property type="match status" value="1"/>
</dbReference>
<evidence type="ECO:0008006" key="6">
    <source>
        <dbReference type="Google" id="ProtNLM"/>
    </source>
</evidence>
<dbReference type="FunFam" id="3.30.565.10:FF:000028">
    <property type="entry name" value="PAS sensor protein"/>
    <property type="match status" value="1"/>
</dbReference>
<dbReference type="SMART" id="SM00331">
    <property type="entry name" value="PP2C_SIG"/>
    <property type="match status" value="1"/>
</dbReference>
<evidence type="ECO:0000259" key="3">
    <source>
        <dbReference type="SMART" id="SM00331"/>
    </source>
</evidence>
<protein>
    <recommendedName>
        <fullName evidence="6">PPM-type phosphatase domain-containing protein</fullName>
    </recommendedName>
</protein>
<evidence type="ECO:0000256" key="1">
    <source>
        <dbReference type="ARBA" id="ARBA00022801"/>
    </source>
</evidence>
<dbReference type="AlphaFoldDB" id="A0A401YT22"/>
<dbReference type="Proteomes" id="UP000286931">
    <property type="component" value="Unassembled WGS sequence"/>
</dbReference>
<dbReference type="OrthoDB" id="118142at2"/>
<gene>
    <name evidence="4" type="ORF">EHYA_05459</name>
</gene>
<keyword evidence="5" id="KW-1185">Reference proteome</keyword>
<reference evidence="4 5" key="1">
    <citation type="submission" date="2018-12" db="EMBL/GenBank/DDBJ databases">
        <title>Draft genome sequence of Embleya hyalina NBRC 13850T.</title>
        <authorList>
            <person name="Komaki H."/>
            <person name="Hosoyama A."/>
            <person name="Kimura A."/>
            <person name="Ichikawa N."/>
            <person name="Tamura T."/>
        </authorList>
    </citation>
    <scope>NUCLEOTIDE SEQUENCE [LARGE SCALE GENOMIC DNA]</scope>
    <source>
        <strain evidence="4 5">NBRC 13850</strain>
    </source>
</reference>
<name>A0A401YT22_9ACTN</name>
<dbReference type="InterPro" id="IPR029016">
    <property type="entry name" value="GAF-like_dom_sf"/>
</dbReference>
<dbReference type="SMART" id="SM00065">
    <property type="entry name" value="GAF"/>
    <property type="match status" value="1"/>
</dbReference>